<dbReference type="PANTHER" id="PTHR21676:SF6">
    <property type="entry name" value="PROTEIN STUM"/>
    <property type="match status" value="1"/>
</dbReference>
<feature type="transmembrane region" description="Helical" evidence="6">
    <location>
        <begin position="141"/>
        <end position="164"/>
    </location>
</feature>
<proteinExistence type="predicted"/>
<dbReference type="OMA" id="FCLINCA"/>
<keyword evidence="3 6" id="KW-1133">Transmembrane helix</keyword>
<comment type="subcellular location">
    <subcellularLocation>
        <location evidence="1">Membrane</location>
        <topology evidence="1">Multi-pass membrane protein</topology>
    </subcellularLocation>
</comment>
<sequence>MQLEDIEEEHNRGKTPERMVLDPNHGNTKDQRRGSSSLLAAAGIGYEQRRKSSMQTQEGRVFQQGNQVFMEDKDGKVTTMEILEVKEKLSTLRKAVPTLPLCIAIIFCLINCALPGIGTILGALSLFCCGRCRHESRADGVKYGILAGLIQLFTSFLIIGWIYSIYYGVKMVQDSRCLKRGWDVLAQFSPILFLLVLISLMFFMYFTFTVAKAAVNPEGTAYAEENGSRGAPKAVSEPEVTIQIKQTQAWA</sequence>
<dbReference type="OrthoDB" id="361532at2759"/>
<keyword evidence="4 6" id="KW-0472">Membrane</keyword>
<evidence type="ECO:0000256" key="6">
    <source>
        <dbReference type="SAM" id="Phobius"/>
    </source>
</evidence>
<feature type="transmembrane region" description="Helical" evidence="6">
    <location>
        <begin position="184"/>
        <end position="206"/>
    </location>
</feature>
<dbReference type="Proteomes" id="UP000094527">
    <property type="component" value="Unassembled WGS sequence"/>
</dbReference>
<organism evidence="7 8">
    <name type="scientific">Orchesella cincta</name>
    <name type="common">Springtail</name>
    <name type="synonym">Podura cincta</name>
    <dbReference type="NCBI Taxonomy" id="48709"/>
    <lineage>
        <taxon>Eukaryota</taxon>
        <taxon>Metazoa</taxon>
        <taxon>Ecdysozoa</taxon>
        <taxon>Arthropoda</taxon>
        <taxon>Hexapoda</taxon>
        <taxon>Collembola</taxon>
        <taxon>Entomobryomorpha</taxon>
        <taxon>Entomobryoidea</taxon>
        <taxon>Orchesellidae</taxon>
        <taxon>Orchesellinae</taxon>
        <taxon>Orchesella</taxon>
    </lineage>
</organism>
<gene>
    <name evidence="7" type="ORF">Ocin01_08077</name>
</gene>
<dbReference type="InterPro" id="IPR026673">
    <property type="entry name" value="SPEC3/Stum"/>
</dbReference>
<name>A0A1D2N116_ORCCI</name>
<dbReference type="AlphaFoldDB" id="A0A1D2N116"/>
<dbReference type="GO" id="GO:0016020">
    <property type="term" value="C:membrane"/>
    <property type="evidence" value="ECO:0007669"/>
    <property type="project" value="UniProtKB-SubCell"/>
</dbReference>
<evidence type="ECO:0000256" key="3">
    <source>
        <dbReference type="ARBA" id="ARBA00022989"/>
    </source>
</evidence>
<evidence type="ECO:0000256" key="1">
    <source>
        <dbReference type="ARBA" id="ARBA00004141"/>
    </source>
</evidence>
<dbReference type="PANTHER" id="PTHR21676">
    <property type="entry name" value="PROTEIN STUM"/>
    <property type="match status" value="1"/>
</dbReference>
<reference evidence="7 8" key="1">
    <citation type="journal article" date="2016" name="Genome Biol. Evol.">
        <title>Gene Family Evolution Reflects Adaptation to Soil Environmental Stressors in the Genome of the Collembolan Orchesella cincta.</title>
        <authorList>
            <person name="Faddeeva-Vakhrusheva A."/>
            <person name="Derks M.F."/>
            <person name="Anvar S.Y."/>
            <person name="Agamennone V."/>
            <person name="Suring W."/>
            <person name="Smit S."/>
            <person name="van Straalen N.M."/>
            <person name="Roelofs D."/>
        </authorList>
    </citation>
    <scope>NUCLEOTIDE SEQUENCE [LARGE SCALE GENOMIC DNA]</scope>
    <source>
        <tissue evidence="7">Mixed pool</tissue>
    </source>
</reference>
<dbReference type="EMBL" id="LJIJ01000340">
    <property type="protein sequence ID" value="ODM98605.1"/>
    <property type="molecule type" value="Genomic_DNA"/>
</dbReference>
<keyword evidence="2 6" id="KW-0812">Transmembrane</keyword>
<feature type="compositionally biased region" description="Basic and acidic residues" evidence="5">
    <location>
        <begin position="9"/>
        <end position="20"/>
    </location>
</feature>
<dbReference type="Pfam" id="PF15795">
    <property type="entry name" value="Spec3"/>
    <property type="match status" value="1"/>
</dbReference>
<evidence type="ECO:0000313" key="7">
    <source>
        <dbReference type="EMBL" id="ODM98605.1"/>
    </source>
</evidence>
<accession>A0A1D2N116</accession>
<evidence type="ECO:0000256" key="5">
    <source>
        <dbReference type="SAM" id="MobiDB-lite"/>
    </source>
</evidence>
<comment type="caution">
    <text evidence="7">The sequence shown here is derived from an EMBL/GenBank/DDBJ whole genome shotgun (WGS) entry which is preliminary data.</text>
</comment>
<keyword evidence="8" id="KW-1185">Reference proteome</keyword>
<evidence type="ECO:0000256" key="2">
    <source>
        <dbReference type="ARBA" id="ARBA00022692"/>
    </source>
</evidence>
<protein>
    <submittedName>
        <fullName evidence="7">Protein stum</fullName>
    </submittedName>
</protein>
<evidence type="ECO:0000256" key="4">
    <source>
        <dbReference type="ARBA" id="ARBA00023136"/>
    </source>
</evidence>
<feature type="transmembrane region" description="Helical" evidence="6">
    <location>
        <begin position="98"/>
        <end position="129"/>
    </location>
</feature>
<feature type="region of interest" description="Disordered" evidence="5">
    <location>
        <begin position="1"/>
        <end position="35"/>
    </location>
</feature>
<evidence type="ECO:0000313" key="8">
    <source>
        <dbReference type="Proteomes" id="UP000094527"/>
    </source>
</evidence>